<proteinExistence type="predicted"/>
<dbReference type="SUPFAM" id="SSF53448">
    <property type="entry name" value="Nucleotide-diphospho-sugar transferases"/>
    <property type="match status" value="1"/>
</dbReference>
<dbReference type="InterPro" id="IPR029044">
    <property type="entry name" value="Nucleotide-diphossugar_trans"/>
</dbReference>
<dbReference type="RefSeq" id="WP_131015117.1">
    <property type="nucleotide sequence ID" value="NZ_SIRE01000013.1"/>
</dbReference>
<gene>
    <name evidence="4" type="ORF">EYB31_19680</name>
</gene>
<dbReference type="AlphaFoldDB" id="A0A4Q9DMW2"/>
<dbReference type="SUPFAM" id="SSF48452">
    <property type="entry name" value="TPR-like"/>
    <property type="match status" value="1"/>
</dbReference>
<evidence type="ECO:0000256" key="1">
    <source>
        <dbReference type="ARBA" id="ARBA00022729"/>
    </source>
</evidence>
<dbReference type="InterPro" id="IPR039565">
    <property type="entry name" value="BamD-like"/>
</dbReference>
<feature type="domain" description="Glycosyltransferase 2-like" evidence="2">
    <location>
        <begin position="6"/>
        <end position="126"/>
    </location>
</feature>
<dbReference type="Gene3D" id="1.25.40.10">
    <property type="entry name" value="Tetratricopeptide repeat domain"/>
    <property type="match status" value="1"/>
</dbReference>
<accession>A0A4Q9DMW2</accession>
<comment type="caution">
    <text evidence="4">The sequence shown here is derived from an EMBL/GenBank/DDBJ whole genome shotgun (WGS) entry which is preliminary data.</text>
</comment>
<protein>
    <submittedName>
        <fullName evidence="4">Glycosyltransferase</fullName>
    </submittedName>
</protein>
<dbReference type="EMBL" id="SIRE01000013">
    <property type="protein sequence ID" value="TBL76647.1"/>
    <property type="molecule type" value="Genomic_DNA"/>
</dbReference>
<keyword evidence="1" id="KW-0732">Signal</keyword>
<reference evidence="4 5" key="1">
    <citation type="submission" date="2019-02" db="EMBL/GenBank/DDBJ databases">
        <title>Paenibacillus sp. nov., isolated from surface-sterilized tissue of Thalictrum simplex L.</title>
        <authorList>
            <person name="Tuo L."/>
        </authorList>
    </citation>
    <scope>NUCLEOTIDE SEQUENCE [LARGE SCALE GENOMIC DNA]</scope>
    <source>
        <strain evidence="4 5">N2SHLJ1</strain>
    </source>
</reference>
<evidence type="ECO:0000259" key="3">
    <source>
        <dbReference type="Pfam" id="PF13525"/>
    </source>
</evidence>
<dbReference type="InterPro" id="IPR011990">
    <property type="entry name" value="TPR-like_helical_dom_sf"/>
</dbReference>
<dbReference type="CDD" id="cd02511">
    <property type="entry name" value="Beta4Glucosyltransferase"/>
    <property type="match status" value="1"/>
</dbReference>
<dbReference type="PANTHER" id="PTHR43630">
    <property type="entry name" value="POLY-BETA-1,6-N-ACETYL-D-GLUCOSAMINE SYNTHASE"/>
    <property type="match status" value="1"/>
</dbReference>
<dbReference type="OrthoDB" id="9815923at2"/>
<name>A0A4Q9DMW2_9BACL</name>
<keyword evidence="5" id="KW-1185">Reference proteome</keyword>
<feature type="domain" description="Outer membrane lipoprotein BamD-like" evidence="3">
    <location>
        <begin position="205"/>
        <end position="277"/>
    </location>
</feature>
<dbReference type="PANTHER" id="PTHR43630:SF2">
    <property type="entry name" value="GLYCOSYLTRANSFERASE"/>
    <property type="match status" value="1"/>
</dbReference>
<sequence>MPGITLCMIVRNEERHLGPCLAAAQPYVDEIVIVDTGSQDRTAEIAEQYGARLYRMVWNEHFAEARNYALEQAGGDWILVLDADERLHPADPDDVKNLLADETASGYYASIRHHRSEAADDYETDIVCRLFRNLPGVAYRGRIHEDIGKSLIESCPQMTIKRCGLVVSHYGYVREDAIAKKKAQRNKLLLERALREESDTLYYRYASGVESFMEESYTEAAETFAPLLPLVPPAAGYASDLAYKLAYARYRNGEYQAALQAVETGLVRDPFHADLQELHGVLLLEEGRPEEAHHRLTRLKEIAGFSDERQRERMHYWLGLVHMQLGNWRAAAENWEQCLRDGAYREQALPYYLDMALHVYPLGEAAALLDTALRDAGKPGRSYLWPYAMKWGLGRQAIELFAANDKTREQEAAGDKDDSFYRAVLTAQAGDPATAMRQMEELIGIRPERHLIVYLWALQNGGMPPHIHLNLLYVFRDKEPGLAELADALLEGKAVPPALKPLLEQSAYAMLMVGSWSGFQLIWQHLGGLAAEQSARPLFPKSWRPAVYRSPEPVRRLIVQHLAESSAGFGDRLYAAQLLCSLGDAEESKLRFAELQEQYPQRIEPRIGLYGVLSGSEAAVPFLFLV</sequence>
<dbReference type="InterPro" id="IPR001173">
    <property type="entry name" value="Glyco_trans_2-like"/>
</dbReference>
<dbReference type="Pfam" id="PF13525">
    <property type="entry name" value="YfiO"/>
    <property type="match status" value="1"/>
</dbReference>
<dbReference type="GO" id="GO:0016740">
    <property type="term" value="F:transferase activity"/>
    <property type="evidence" value="ECO:0007669"/>
    <property type="project" value="UniProtKB-KW"/>
</dbReference>
<keyword evidence="4" id="KW-0808">Transferase</keyword>
<organism evidence="4 5">
    <name type="scientific">Paenibacillus thalictri</name>
    <dbReference type="NCBI Taxonomy" id="2527873"/>
    <lineage>
        <taxon>Bacteria</taxon>
        <taxon>Bacillati</taxon>
        <taxon>Bacillota</taxon>
        <taxon>Bacilli</taxon>
        <taxon>Bacillales</taxon>
        <taxon>Paenibacillaceae</taxon>
        <taxon>Paenibacillus</taxon>
    </lineage>
</organism>
<evidence type="ECO:0000259" key="2">
    <source>
        <dbReference type="Pfam" id="PF00535"/>
    </source>
</evidence>
<dbReference type="Gene3D" id="3.90.550.10">
    <property type="entry name" value="Spore Coat Polysaccharide Biosynthesis Protein SpsA, Chain A"/>
    <property type="match status" value="1"/>
</dbReference>
<evidence type="ECO:0000313" key="4">
    <source>
        <dbReference type="EMBL" id="TBL76647.1"/>
    </source>
</evidence>
<evidence type="ECO:0000313" key="5">
    <source>
        <dbReference type="Proteomes" id="UP000293142"/>
    </source>
</evidence>
<dbReference type="Proteomes" id="UP000293142">
    <property type="component" value="Unassembled WGS sequence"/>
</dbReference>
<dbReference type="Pfam" id="PF00535">
    <property type="entry name" value="Glycos_transf_2"/>
    <property type="match status" value="1"/>
</dbReference>